<feature type="transmembrane region" description="Helical" evidence="1">
    <location>
        <begin position="7"/>
        <end position="28"/>
    </location>
</feature>
<protein>
    <recommendedName>
        <fullName evidence="4">Glycosyltransferase RgtA/B/C/D-like domain-containing protein</fullName>
    </recommendedName>
</protein>
<comment type="caution">
    <text evidence="2">The sequence shown here is derived from an EMBL/GenBank/DDBJ whole genome shotgun (WGS) entry which is preliminary data.</text>
</comment>
<evidence type="ECO:0000256" key="1">
    <source>
        <dbReference type="SAM" id="Phobius"/>
    </source>
</evidence>
<reference evidence="3" key="1">
    <citation type="submission" date="2017-09" db="EMBL/GenBank/DDBJ databases">
        <title>Depth-based differentiation of microbial function through sediment-hosted aquifers and enrichment of novel symbionts in the deep terrestrial subsurface.</title>
        <authorList>
            <person name="Probst A.J."/>
            <person name="Ladd B."/>
            <person name="Jarett J.K."/>
            <person name="Geller-Mcgrath D.E."/>
            <person name="Sieber C.M.K."/>
            <person name="Emerson J.B."/>
            <person name="Anantharaman K."/>
            <person name="Thomas B.C."/>
            <person name="Malmstrom R."/>
            <person name="Stieglmeier M."/>
            <person name="Klingl A."/>
            <person name="Woyke T."/>
            <person name="Ryan C.M."/>
            <person name="Banfield J.F."/>
        </authorList>
    </citation>
    <scope>NUCLEOTIDE SEQUENCE [LARGE SCALE GENOMIC DNA]</scope>
</reference>
<feature type="transmembrane region" description="Helical" evidence="1">
    <location>
        <begin position="275"/>
        <end position="294"/>
    </location>
</feature>
<proteinExistence type="predicted"/>
<dbReference type="Proteomes" id="UP000229554">
    <property type="component" value="Unassembled WGS sequence"/>
</dbReference>
<evidence type="ECO:0008006" key="4">
    <source>
        <dbReference type="Google" id="ProtNLM"/>
    </source>
</evidence>
<feature type="transmembrane region" description="Helical" evidence="1">
    <location>
        <begin position="218"/>
        <end position="237"/>
    </location>
</feature>
<feature type="transmembrane region" description="Helical" evidence="1">
    <location>
        <begin position="186"/>
        <end position="206"/>
    </location>
</feature>
<dbReference type="AlphaFoldDB" id="A0A2M8KT95"/>
<keyword evidence="1" id="KW-0472">Membrane</keyword>
<organism evidence="2 3">
    <name type="scientific">Candidatus Roizmanbacteria bacterium CG10_big_fil_rev_8_21_14_0_10_39_6</name>
    <dbReference type="NCBI Taxonomy" id="1974853"/>
    <lineage>
        <taxon>Bacteria</taxon>
        <taxon>Candidatus Roizmaniibacteriota</taxon>
    </lineage>
</organism>
<sequence length="378" mass="43957">MWKRIQPYCSITFVVLLSTFIVWVPFIFKWNSAGYIYISGKLSMLDLYKHWDGPLYVIVAKTFYNASSVILRESFLGLSPGYFAAHLPLYPLFIRSTAWLVGSLPSMLLWPVIGTVAYINFFYFFVKKFGLSQRPFALAMVAAFITPRFFVVRSIGAPETIFLFFMLVSIYFFIQKKYLHAGIMGGLTVLTKSPGILLFGAYGLWILEEYFRTKKAQVAWVGLLLIPLSLIGVFGWYAYAYGDFFAYFNSGYYIHLIFPPFQVFDANARWVGTGWLEDILFVYMFYLLTLFSLYTIKKLRVAFYFTVLFFIAIISVQHRDIARYSLPLLPFGLIVHEQFFTSKKFIFILIILLPALYIYAWNFILFNQAPITDWAVLR</sequence>
<feature type="transmembrane region" description="Helical" evidence="1">
    <location>
        <begin position="301"/>
        <end position="318"/>
    </location>
</feature>
<feature type="transmembrane region" description="Helical" evidence="1">
    <location>
        <begin position="157"/>
        <end position="174"/>
    </location>
</feature>
<dbReference type="EMBL" id="PFED01000045">
    <property type="protein sequence ID" value="PJE63149.1"/>
    <property type="molecule type" value="Genomic_DNA"/>
</dbReference>
<name>A0A2M8KT95_9BACT</name>
<keyword evidence="1" id="KW-0812">Transmembrane</keyword>
<gene>
    <name evidence="2" type="ORF">COU88_01080</name>
</gene>
<evidence type="ECO:0000313" key="2">
    <source>
        <dbReference type="EMBL" id="PJE63149.1"/>
    </source>
</evidence>
<feature type="transmembrane region" description="Helical" evidence="1">
    <location>
        <begin position="108"/>
        <end position="126"/>
    </location>
</feature>
<keyword evidence="1" id="KW-1133">Transmembrane helix</keyword>
<evidence type="ECO:0000313" key="3">
    <source>
        <dbReference type="Proteomes" id="UP000229554"/>
    </source>
</evidence>
<accession>A0A2M8KT95</accession>
<feature type="transmembrane region" description="Helical" evidence="1">
    <location>
        <begin position="345"/>
        <end position="366"/>
    </location>
</feature>